<dbReference type="PROSITE" id="PS51534">
    <property type="entry name" value="SEFIR"/>
    <property type="match status" value="1"/>
</dbReference>
<dbReference type="InterPro" id="IPR013568">
    <property type="entry name" value="SEFIR_dom"/>
</dbReference>
<proteinExistence type="predicted"/>
<keyword evidence="3" id="KW-1185">Reference proteome</keyword>
<dbReference type="PATRIC" id="fig|1265816.5.peg.2965"/>
<sequence>MVLDVWDLEPGQDKYSFMESMVTSNEVDKVLLICDAKYKAKADSRSGGVGTEAQIITPDIYSNTSQTKFIAIIAEGSSFGDVPVFVQSRIHINLSDDITYADEYEKLVRHIYEMPKEVRPALGGLPSFLSAEESVDTFKLQSIGKDIHRVIDTNKQKAQNLFTSFVEEYIEILTVIYKETESIDNEEEFSDEVTMKNLEKTIKLQQPLLEAVQVLSEAGLLNSEMVIDFMEQHFELAYKLKMSTTSKEYYFDHIYFMMHEAFLIIIVYLVKYKNYIEIGNILNSKFYYKGVRRDVAYGYIRFKSDSLSSRNTRLKLNRISIHGDILKKRFSPKFFEELTVADLLLYYVPILNPIQYPQGWWPVTALYADENNITLFRKLKSKHHFEQMKCIFNIDSEEFKNKLRTESIGSFHYHIPSLVDYIDGVDNLCSEV</sequence>
<protein>
    <recommendedName>
        <fullName evidence="1">SEFIR domain-containing protein</fullName>
    </recommendedName>
</protein>
<dbReference type="AlphaFoldDB" id="W7DC66"/>
<organism evidence="2 3">
    <name type="scientific">Listeria riparia FSL S10-1204</name>
    <dbReference type="NCBI Taxonomy" id="1265816"/>
    <lineage>
        <taxon>Bacteria</taxon>
        <taxon>Bacillati</taxon>
        <taxon>Bacillota</taxon>
        <taxon>Bacilli</taxon>
        <taxon>Bacillales</taxon>
        <taxon>Listeriaceae</taxon>
        <taxon>Listeria</taxon>
    </lineage>
</organism>
<name>W7DC66_9LIST</name>
<feature type="domain" description="SEFIR" evidence="1">
    <location>
        <begin position="1"/>
        <end position="103"/>
    </location>
</feature>
<accession>W7DC66</accession>
<evidence type="ECO:0000259" key="1">
    <source>
        <dbReference type="PROSITE" id="PS51534"/>
    </source>
</evidence>
<dbReference type="EMBL" id="AODL01000031">
    <property type="protein sequence ID" value="EUJ42853.1"/>
    <property type="molecule type" value="Genomic_DNA"/>
</dbReference>
<comment type="caution">
    <text evidence="2">The sequence shown here is derived from an EMBL/GenBank/DDBJ whole genome shotgun (WGS) entry which is preliminary data.</text>
</comment>
<gene>
    <name evidence="2" type="ORF">PRIP_15007</name>
</gene>
<evidence type="ECO:0000313" key="3">
    <source>
        <dbReference type="Proteomes" id="UP000019248"/>
    </source>
</evidence>
<reference evidence="2 3" key="1">
    <citation type="journal article" date="2014" name="Int. J. Syst. Evol. Microbiol.">
        <title>Listeria floridensis sp. nov., Listeria aquatica sp. nov., Listeria cornellensis sp. nov., Listeria riparia sp. nov. and Listeria grandensis sp. nov., from agricultural and natural environments.</title>
        <authorList>
            <person name="den Bakker H.C."/>
            <person name="Warchocki S."/>
            <person name="Wright E.M."/>
            <person name="Allred A.F."/>
            <person name="Ahlstrom C."/>
            <person name="Manuel C.S."/>
            <person name="Stasiewicz M.J."/>
            <person name="Burrell A."/>
            <person name="Roof S."/>
            <person name="Strawn L."/>
            <person name="Fortes E.D."/>
            <person name="Nightingale K.K."/>
            <person name="Kephart D."/>
            <person name="Wiedmann M."/>
        </authorList>
    </citation>
    <scope>NUCLEOTIDE SEQUENCE [LARGE SCALE GENOMIC DNA]</scope>
    <source>
        <strain evidence="2 3">FSL S10-1204</strain>
    </source>
</reference>
<evidence type="ECO:0000313" key="2">
    <source>
        <dbReference type="EMBL" id="EUJ42853.1"/>
    </source>
</evidence>
<dbReference type="Proteomes" id="UP000019248">
    <property type="component" value="Unassembled WGS sequence"/>
</dbReference>